<dbReference type="SUPFAM" id="SSF57625">
    <property type="entry name" value="Invertebrate chitin-binding proteins"/>
    <property type="match status" value="1"/>
</dbReference>
<evidence type="ECO:0000313" key="2">
    <source>
        <dbReference type="Proteomes" id="UP001549921"/>
    </source>
</evidence>
<name>A0ABD0S6Y9_LOXSC</name>
<evidence type="ECO:0000313" key="1">
    <source>
        <dbReference type="EMBL" id="KAL0809642.1"/>
    </source>
</evidence>
<proteinExistence type="predicted"/>
<dbReference type="InterPro" id="IPR036508">
    <property type="entry name" value="Chitin-bd_dom_sf"/>
</dbReference>
<sequence>MDEIWLRDRLYFSTPSGVAAVFSQLPIDYYHDLHLPHDPPLYPVFEHPPPTKFSCVGRSRGVVSQLPIDYYHDLHLPHDPPPTAFSCTGRGRGYYAYHFCWRHRLVSTDLCVNGTLFNEQFQVCDHFYNVRCGSPYEDL</sequence>
<comment type="caution">
    <text evidence="1">The sequence shown here is derived from an EMBL/GenBank/DDBJ whole genome shotgun (WGS) entry which is preliminary data.</text>
</comment>
<organism evidence="1 2">
    <name type="scientific">Loxostege sticticalis</name>
    <name type="common">Beet webworm moth</name>
    <dbReference type="NCBI Taxonomy" id="481309"/>
    <lineage>
        <taxon>Eukaryota</taxon>
        <taxon>Metazoa</taxon>
        <taxon>Ecdysozoa</taxon>
        <taxon>Arthropoda</taxon>
        <taxon>Hexapoda</taxon>
        <taxon>Insecta</taxon>
        <taxon>Pterygota</taxon>
        <taxon>Neoptera</taxon>
        <taxon>Endopterygota</taxon>
        <taxon>Lepidoptera</taxon>
        <taxon>Glossata</taxon>
        <taxon>Ditrysia</taxon>
        <taxon>Pyraloidea</taxon>
        <taxon>Crambidae</taxon>
        <taxon>Pyraustinae</taxon>
        <taxon>Loxostege</taxon>
    </lineage>
</organism>
<protein>
    <recommendedName>
        <fullName evidence="3">Chitin-binding type-2 domain-containing protein</fullName>
    </recommendedName>
</protein>
<dbReference type="AlphaFoldDB" id="A0ABD0S6Y9"/>
<dbReference type="Proteomes" id="UP001549921">
    <property type="component" value="Unassembled WGS sequence"/>
</dbReference>
<accession>A0ABD0S6Y9</accession>
<dbReference type="EMBL" id="JBEDNZ010000028">
    <property type="protein sequence ID" value="KAL0809642.1"/>
    <property type="molecule type" value="Genomic_DNA"/>
</dbReference>
<reference evidence="1 2" key="1">
    <citation type="submission" date="2024-06" db="EMBL/GenBank/DDBJ databases">
        <title>A chromosome-level genome assembly of beet webworm, Loxostege sticticalis.</title>
        <authorList>
            <person name="Zhang Y."/>
        </authorList>
    </citation>
    <scope>NUCLEOTIDE SEQUENCE [LARGE SCALE GENOMIC DNA]</scope>
    <source>
        <strain evidence="1">AQ028</strain>
        <tissue evidence="1">Male pupae</tissue>
    </source>
</reference>
<evidence type="ECO:0008006" key="3">
    <source>
        <dbReference type="Google" id="ProtNLM"/>
    </source>
</evidence>
<gene>
    <name evidence="1" type="ORF">ABMA28_011167</name>
</gene>